<dbReference type="OrthoDB" id="9792348at2"/>
<dbReference type="Proteomes" id="UP000006250">
    <property type="component" value="Unassembled WGS sequence"/>
</dbReference>
<dbReference type="NCBIfam" id="TIGR02047">
    <property type="entry name" value="CadR-PbrR"/>
    <property type="match status" value="1"/>
</dbReference>
<dbReference type="SMART" id="SM00422">
    <property type="entry name" value="HTH_MERR"/>
    <property type="match status" value="1"/>
</dbReference>
<dbReference type="InterPro" id="IPR047057">
    <property type="entry name" value="MerR_fam"/>
</dbReference>
<dbReference type="CDD" id="cd04784">
    <property type="entry name" value="HTH_CadR-PbrR"/>
    <property type="match status" value="1"/>
</dbReference>
<evidence type="ECO:0000313" key="4">
    <source>
        <dbReference type="Proteomes" id="UP000006250"/>
    </source>
</evidence>
<accession>E1JTJ7</accession>
<dbReference type="Gene3D" id="1.10.1660.10">
    <property type="match status" value="1"/>
</dbReference>
<sequence length="135" mass="15197">MRIGELARRTGCRPDTVRYYEKEGLLPPPERSDGNYRLYNAAHLARLSFIRNCRALEMNLDEIRALLALTDGACPDCGEVNTLLETHIGHITERIDRLQALQAQLRALRQRCTGATPIDQCGIIRELTEPAVPSK</sequence>
<dbReference type="eggNOG" id="COG0789">
    <property type="taxonomic scope" value="Bacteria"/>
</dbReference>
<keyword evidence="1" id="KW-0238">DNA-binding</keyword>
<evidence type="ECO:0000259" key="2">
    <source>
        <dbReference type="PROSITE" id="PS50937"/>
    </source>
</evidence>
<dbReference type="GO" id="GO:0045893">
    <property type="term" value="P:positive regulation of DNA-templated transcription"/>
    <property type="evidence" value="ECO:0007669"/>
    <property type="project" value="InterPro"/>
</dbReference>
<feature type="domain" description="HTH merR-type" evidence="2">
    <location>
        <begin position="1"/>
        <end position="69"/>
    </location>
</feature>
<dbReference type="InterPro" id="IPR009061">
    <property type="entry name" value="DNA-bd_dom_put_sf"/>
</dbReference>
<dbReference type="RefSeq" id="WP_005991589.1">
    <property type="nucleotide sequence ID" value="NZ_AECZ01000004.1"/>
</dbReference>
<dbReference type="GO" id="GO:0003677">
    <property type="term" value="F:DNA binding"/>
    <property type="evidence" value="ECO:0007669"/>
    <property type="project" value="UniProtKB-KW"/>
</dbReference>
<dbReference type="PANTHER" id="PTHR30204:SF92">
    <property type="entry name" value="HTH-TYPE TRANSCRIPTIONAL REGULATOR ZNTR"/>
    <property type="match status" value="1"/>
</dbReference>
<dbReference type="Pfam" id="PF13411">
    <property type="entry name" value="MerR_1"/>
    <property type="match status" value="1"/>
</dbReference>
<dbReference type="PANTHER" id="PTHR30204">
    <property type="entry name" value="REDOX-CYCLING DRUG-SENSING TRANSCRIPTIONAL ACTIVATOR SOXR"/>
    <property type="match status" value="1"/>
</dbReference>
<dbReference type="EMBL" id="AECZ01000004">
    <property type="protein sequence ID" value="EFL52457.1"/>
    <property type="molecule type" value="Genomic_DNA"/>
</dbReference>
<protein>
    <submittedName>
        <fullName evidence="3">Transcriptional regulator, MerR family</fullName>
    </submittedName>
</protein>
<dbReference type="GO" id="GO:0046872">
    <property type="term" value="F:metal ion binding"/>
    <property type="evidence" value="ECO:0007669"/>
    <property type="project" value="InterPro"/>
</dbReference>
<evidence type="ECO:0000313" key="3">
    <source>
        <dbReference type="EMBL" id="EFL52457.1"/>
    </source>
</evidence>
<dbReference type="STRING" id="596151.DesfrDRAFT_0946"/>
<dbReference type="InterPro" id="IPR011791">
    <property type="entry name" value="CadR-PbrR"/>
</dbReference>
<reference evidence="3 4" key="1">
    <citation type="submission" date="2010-08" db="EMBL/GenBank/DDBJ databases">
        <title>The draft genome of Desulfovibrio fructosovorans JJ.</title>
        <authorList>
            <consortium name="US DOE Joint Genome Institute (JGI-PGF)"/>
            <person name="Lucas S."/>
            <person name="Copeland A."/>
            <person name="Lapidus A."/>
            <person name="Cheng J.-F."/>
            <person name="Bruce D."/>
            <person name="Goodwin L."/>
            <person name="Pitluck S."/>
            <person name="Land M.L."/>
            <person name="Hauser L."/>
            <person name="Chang Y.-J."/>
            <person name="Jeffries C."/>
            <person name="Wall J.D."/>
            <person name="Stahl D.A."/>
            <person name="Arkin A.P."/>
            <person name="Dehal P."/>
            <person name="Stolyar S.M."/>
            <person name="Hazen T.C."/>
            <person name="Woyke T.J."/>
        </authorList>
    </citation>
    <scope>NUCLEOTIDE SEQUENCE [LARGE SCALE GENOMIC DNA]</scope>
    <source>
        <strain evidence="3 4">JJ</strain>
    </source>
</reference>
<evidence type="ECO:0000256" key="1">
    <source>
        <dbReference type="ARBA" id="ARBA00023125"/>
    </source>
</evidence>
<name>E1JTJ7_SOLFR</name>
<dbReference type="GO" id="GO:0003700">
    <property type="term" value="F:DNA-binding transcription factor activity"/>
    <property type="evidence" value="ECO:0007669"/>
    <property type="project" value="InterPro"/>
</dbReference>
<dbReference type="SUPFAM" id="SSF46955">
    <property type="entry name" value="Putative DNA-binding domain"/>
    <property type="match status" value="1"/>
</dbReference>
<dbReference type="PRINTS" id="PR00040">
    <property type="entry name" value="HTHMERR"/>
</dbReference>
<dbReference type="AlphaFoldDB" id="E1JTJ7"/>
<dbReference type="PROSITE" id="PS50937">
    <property type="entry name" value="HTH_MERR_2"/>
    <property type="match status" value="1"/>
</dbReference>
<proteinExistence type="predicted"/>
<organism evidence="3 4">
    <name type="scientific">Solidesulfovibrio fructosivorans JJ]</name>
    <dbReference type="NCBI Taxonomy" id="596151"/>
    <lineage>
        <taxon>Bacteria</taxon>
        <taxon>Pseudomonadati</taxon>
        <taxon>Thermodesulfobacteriota</taxon>
        <taxon>Desulfovibrionia</taxon>
        <taxon>Desulfovibrionales</taxon>
        <taxon>Desulfovibrionaceae</taxon>
        <taxon>Solidesulfovibrio</taxon>
    </lineage>
</organism>
<dbReference type="InterPro" id="IPR000551">
    <property type="entry name" value="MerR-type_HTH_dom"/>
</dbReference>
<comment type="caution">
    <text evidence="3">The sequence shown here is derived from an EMBL/GenBank/DDBJ whole genome shotgun (WGS) entry which is preliminary data.</text>
</comment>
<keyword evidence="4" id="KW-1185">Reference proteome</keyword>
<gene>
    <name evidence="3" type="ORF">DesfrDRAFT_0946</name>
</gene>